<protein>
    <recommendedName>
        <fullName evidence="5">Secreted protein</fullName>
    </recommendedName>
</protein>
<reference evidence="3" key="1">
    <citation type="submission" date="2019-03" db="EMBL/GenBank/DDBJ databases">
        <title>Afifella sp. nov., isolated from activated sludge.</title>
        <authorList>
            <person name="Li Q."/>
            <person name="Liu Y."/>
        </authorList>
    </citation>
    <scope>NUCLEOTIDE SEQUENCE</scope>
    <source>
        <strain evidence="3">L72</strain>
    </source>
</reference>
<dbReference type="AlphaFoldDB" id="A0A964T3T5"/>
<keyword evidence="2" id="KW-0732">Signal</keyword>
<name>A0A964T3T5_9HYPH</name>
<feature type="signal peptide" evidence="2">
    <location>
        <begin position="1"/>
        <end position="20"/>
    </location>
</feature>
<evidence type="ECO:0000313" key="3">
    <source>
        <dbReference type="EMBL" id="MYZ47022.1"/>
    </source>
</evidence>
<evidence type="ECO:0000313" key="4">
    <source>
        <dbReference type="Proteomes" id="UP000773614"/>
    </source>
</evidence>
<evidence type="ECO:0008006" key="5">
    <source>
        <dbReference type="Google" id="ProtNLM"/>
    </source>
</evidence>
<organism evidence="3 4">
    <name type="scientific">Propylenella binzhouense</name>
    <dbReference type="NCBI Taxonomy" id="2555902"/>
    <lineage>
        <taxon>Bacteria</taxon>
        <taxon>Pseudomonadati</taxon>
        <taxon>Pseudomonadota</taxon>
        <taxon>Alphaproteobacteria</taxon>
        <taxon>Hyphomicrobiales</taxon>
        <taxon>Propylenellaceae</taxon>
        <taxon>Propylenella</taxon>
    </lineage>
</organism>
<evidence type="ECO:0000256" key="2">
    <source>
        <dbReference type="SAM" id="SignalP"/>
    </source>
</evidence>
<dbReference type="Proteomes" id="UP000773614">
    <property type="component" value="Unassembled WGS sequence"/>
</dbReference>
<sequence length="125" mass="13291">MSKLTSGFVSLLLLSLRALGSCRPNSFAILLEGRPSGPRKWSTSGSFMPVGHYVRKRGKSLPIPRPFAEQAGDFPGFGRACGTIAVGRNSARQGEGLRLKADADAGWRRSQPAASGILRGGHADR</sequence>
<feature type="chain" id="PRO_5038006435" description="Secreted protein" evidence="2">
    <location>
        <begin position="21"/>
        <end position="125"/>
    </location>
</feature>
<accession>A0A964T3T5</accession>
<keyword evidence="4" id="KW-1185">Reference proteome</keyword>
<comment type="caution">
    <text evidence="3">The sequence shown here is derived from an EMBL/GenBank/DDBJ whole genome shotgun (WGS) entry which is preliminary data.</text>
</comment>
<gene>
    <name evidence="3" type="ORF">E4O86_04760</name>
</gene>
<evidence type="ECO:0000256" key="1">
    <source>
        <dbReference type="SAM" id="MobiDB-lite"/>
    </source>
</evidence>
<dbReference type="EMBL" id="SPKJ01000009">
    <property type="protein sequence ID" value="MYZ47022.1"/>
    <property type="molecule type" value="Genomic_DNA"/>
</dbReference>
<dbReference type="RefSeq" id="WP_161139372.1">
    <property type="nucleotide sequence ID" value="NZ_SPKJ01000009.1"/>
</dbReference>
<feature type="region of interest" description="Disordered" evidence="1">
    <location>
        <begin position="101"/>
        <end position="125"/>
    </location>
</feature>
<proteinExistence type="predicted"/>